<dbReference type="InterPro" id="IPR051537">
    <property type="entry name" value="DNA_Adenine_Mtase"/>
</dbReference>
<dbReference type="AlphaFoldDB" id="A0A6N7EJJ5"/>
<evidence type="ECO:0000313" key="11">
    <source>
        <dbReference type="Proteomes" id="UP000437709"/>
    </source>
</evidence>
<reference evidence="10 11" key="1">
    <citation type="submission" date="2019-10" db="EMBL/GenBank/DDBJ databases">
        <title>Georgenia wutianyii sp. nov. and Georgenia yuyongxinii sp. nov. isolated from plateau pika (Ochotona curzoniae) in the Qinghai-Tibet plateau of China.</title>
        <authorList>
            <person name="Tian Z."/>
        </authorList>
    </citation>
    <scope>NUCLEOTIDE SEQUENCE [LARGE SCALE GENOMIC DNA]</scope>
    <source>
        <strain evidence="10 11">JCM 19765</strain>
    </source>
</reference>
<evidence type="ECO:0000256" key="5">
    <source>
        <dbReference type="ARBA" id="ARBA00022747"/>
    </source>
</evidence>
<sequence>MTAPNAGFVWSIADLLRGPYKPKQYGTVILPFTVLARLDAVLRPAKQQVLQAAGEAGGKPEMLAQAQLRKAAGQQFYNTSQYSLRNLGDPAQLAANLKDYLDGFDPETREIFEKFDFYDTIRDLDGFDLLAMVTKRFADLDVHPDRVTNTEMGTLFEELIRRFMESSKETAGEHFTPREVIKLMVELLFTADDEALSQPHVLRQVYDPTAGTGGMLSVADEWLRNFNPDAKLTLAGQELNPESYAMAKADMLIKGQNVNNIINGDTLVNDGHESRTFTYCLSNPPFGVDWKVQEKAVRAEQARGEFGRFAPGLPPVSDGSMLFLLHLVAKMRPKAEGGGRAAIVLNGSPLFTGGAGSGPSEIRRWLLENDLVEAIIGLPTEMFYNTGISTYVWVLTNRKPSEREGKVQLIDATSMWVKMRKSLGAKRRMLSEDDIATIVRLYGAFEDADPKFSKVYRNEDFGYRTITVERPLRLNFSAHPSRIDKALTARAIAKLDGGTLTALRAALGSVDATPVWTNQAAFEQVLGPALGAAGVTLKPAVRKALIQALSEPDREAETVTGARGRIEPDPSLRDTENVPLDQDIDAYFNREVKPHVPAAWIDREKTRIGYEIPFTRHFYKYVPPRPLAEIDADIQRVIGEIEDLFAEVKA</sequence>
<protein>
    <recommendedName>
        <fullName evidence="1">site-specific DNA-methyltransferase (adenine-specific)</fullName>
        <ecNumber evidence="1">2.1.1.72</ecNumber>
    </recommendedName>
</protein>
<dbReference type="EMBL" id="WHPC01000017">
    <property type="protein sequence ID" value="MPV36715.1"/>
    <property type="molecule type" value="Genomic_DNA"/>
</dbReference>
<dbReference type="PRINTS" id="PR00507">
    <property type="entry name" value="N12N6MTFRASE"/>
</dbReference>
<name>A0A6N7EJJ5_9MICO</name>
<dbReference type="GO" id="GO:0009307">
    <property type="term" value="P:DNA restriction-modification system"/>
    <property type="evidence" value="ECO:0007669"/>
    <property type="project" value="UniProtKB-KW"/>
</dbReference>
<dbReference type="RefSeq" id="WP_152194856.1">
    <property type="nucleotide sequence ID" value="NZ_VUKD01000002.1"/>
</dbReference>
<keyword evidence="2 10" id="KW-0489">Methyltransferase</keyword>
<proteinExistence type="predicted"/>
<evidence type="ECO:0000259" key="9">
    <source>
        <dbReference type="Pfam" id="PF12161"/>
    </source>
</evidence>
<evidence type="ECO:0000256" key="3">
    <source>
        <dbReference type="ARBA" id="ARBA00022679"/>
    </source>
</evidence>
<dbReference type="PANTHER" id="PTHR42933:SF3">
    <property type="entry name" value="TYPE I RESTRICTION ENZYME MJAVIII METHYLASE SUBUNIT"/>
    <property type="match status" value="1"/>
</dbReference>
<evidence type="ECO:0000256" key="4">
    <source>
        <dbReference type="ARBA" id="ARBA00022691"/>
    </source>
</evidence>
<dbReference type="Pfam" id="PF02384">
    <property type="entry name" value="N6_Mtase"/>
    <property type="match status" value="1"/>
</dbReference>
<dbReference type="Gene3D" id="3.40.50.150">
    <property type="entry name" value="Vaccinia Virus protein VP39"/>
    <property type="match status" value="1"/>
</dbReference>
<feature type="region of interest" description="Disordered" evidence="7">
    <location>
        <begin position="556"/>
        <end position="576"/>
    </location>
</feature>
<evidence type="ECO:0000256" key="6">
    <source>
        <dbReference type="ARBA" id="ARBA00047942"/>
    </source>
</evidence>
<dbReference type="EC" id="2.1.1.72" evidence="1"/>
<keyword evidence="5" id="KW-0680">Restriction system</keyword>
<dbReference type="InterPro" id="IPR022749">
    <property type="entry name" value="D12N6_MeTrfase_N"/>
</dbReference>
<keyword evidence="11" id="KW-1185">Reference proteome</keyword>
<dbReference type="SUPFAM" id="SSF53335">
    <property type="entry name" value="S-adenosyl-L-methionine-dependent methyltransferases"/>
    <property type="match status" value="1"/>
</dbReference>
<evidence type="ECO:0000256" key="2">
    <source>
        <dbReference type="ARBA" id="ARBA00022603"/>
    </source>
</evidence>
<dbReference type="InterPro" id="IPR003356">
    <property type="entry name" value="DNA_methylase_A-5"/>
</dbReference>
<gene>
    <name evidence="10" type="ORF">GB881_06530</name>
</gene>
<dbReference type="Proteomes" id="UP000437709">
    <property type="component" value="Unassembled WGS sequence"/>
</dbReference>
<dbReference type="GO" id="GO:0032259">
    <property type="term" value="P:methylation"/>
    <property type="evidence" value="ECO:0007669"/>
    <property type="project" value="UniProtKB-KW"/>
</dbReference>
<organism evidence="10 11">
    <name type="scientific">Georgenia subflava</name>
    <dbReference type="NCBI Taxonomy" id="1622177"/>
    <lineage>
        <taxon>Bacteria</taxon>
        <taxon>Bacillati</taxon>
        <taxon>Actinomycetota</taxon>
        <taxon>Actinomycetes</taxon>
        <taxon>Micrococcales</taxon>
        <taxon>Bogoriellaceae</taxon>
        <taxon>Georgenia</taxon>
    </lineage>
</organism>
<dbReference type="GO" id="GO:0009007">
    <property type="term" value="F:site-specific DNA-methyltransferase (adenine-specific) activity"/>
    <property type="evidence" value="ECO:0007669"/>
    <property type="project" value="UniProtKB-EC"/>
</dbReference>
<evidence type="ECO:0000256" key="7">
    <source>
        <dbReference type="SAM" id="MobiDB-lite"/>
    </source>
</evidence>
<feature type="domain" description="N6 adenine-specific DNA methyltransferase N-terminal" evidence="9">
    <location>
        <begin position="8"/>
        <end position="136"/>
    </location>
</feature>
<dbReference type="InterPro" id="IPR029063">
    <property type="entry name" value="SAM-dependent_MTases_sf"/>
</dbReference>
<dbReference type="PANTHER" id="PTHR42933">
    <property type="entry name" value="SLR6095 PROTEIN"/>
    <property type="match status" value="1"/>
</dbReference>
<keyword evidence="4" id="KW-0949">S-adenosyl-L-methionine</keyword>
<dbReference type="GO" id="GO:0003677">
    <property type="term" value="F:DNA binding"/>
    <property type="evidence" value="ECO:0007669"/>
    <property type="project" value="InterPro"/>
</dbReference>
<keyword evidence="3" id="KW-0808">Transferase</keyword>
<evidence type="ECO:0000256" key="1">
    <source>
        <dbReference type="ARBA" id="ARBA00011900"/>
    </source>
</evidence>
<evidence type="ECO:0000313" key="10">
    <source>
        <dbReference type="EMBL" id="MPV36715.1"/>
    </source>
</evidence>
<dbReference type="Pfam" id="PF12161">
    <property type="entry name" value="HsdM_N"/>
    <property type="match status" value="1"/>
</dbReference>
<comment type="caution">
    <text evidence="10">The sequence shown here is derived from an EMBL/GenBank/DDBJ whole genome shotgun (WGS) entry which is preliminary data.</text>
</comment>
<evidence type="ECO:0000259" key="8">
    <source>
        <dbReference type="Pfam" id="PF02384"/>
    </source>
</evidence>
<comment type="catalytic activity">
    <reaction evidence="6">
        <text>a 2'-deoxyadenosine in DNA + S-adenosyl-L-methionine = an N(6)-methyl-2'-deoxyadenosine in DNA + S-adenosyl-L-homocysteine + H(+)</text>
        <dbReference type="Rhea" id="RHEA:15197"/>
        <dbReference type="Rhea" id="RHEA-COMP:12418"/>
        <dbReference type="Rhea" id="RHEA-COMP:12419"/>
        <dbReference type="ChEBI" id="CHEBI:15378"/>
        <dbReference type="ChEBI" id="CHEBI:57856"/>
        <dbReference type="ChEBI" id="CHEBI:59789"/>
        <dbReference type="ChEBI" id="CHEBI:90615"/>
        <dbReference type="ChEBI" id="CHEBI:90616"/>
        <dbReference type="EC" id="2.1.1.72"/>
    </reaction>
</comment>
<dbReference type="GO" id="GO:0008170">
    <property type="term" value="F:N-methyltransferase activity"/>
    <property type="evidence" value="ECO:0007669"/>
    <property type="project" value="InterPro"/>
</dbReference>
<feature type="domain" description="DNA methylase adenine-specific" evidence="8">
    <location>
        <begin position="152"/>
        <end position="459"/>
    </location>
</feature>
<feature type="compositionally biased region" description="Basic and acidic residues" evidence="7">
    <location>
        <begin position="564"/>
        <end position="576"/>
    </location>
</feature>
<accession>A0A6N7EJJ5</accession>